<sequence>MVGTSKILTVSYGTFSCTLEGFDDSFTTMKAIAEYFRDLAADDRYFGAEPPTPDADMLTRIAEREIKSRVEAKVGETGILLRKSEDVAEPPKADAPAAPAPAAEAPAPAPQPEAAQPTPQPEPAAPAATPTPAAAPVAETQDTESVAAKLQRIRAVVSRAPEAAPVTDTTTEEDAPQDLLPPIESAFADIEEEAVEEAAPAAEIEEPEATEAVSEEVEEIAEEAPLVAEEEAEDTVEETVEETAEIEAASEEVAEETVAEEAEPFDDIDEDVEEDTRNIFIGLDDEGDVVEAQAEEAEEEVEEAAFDPSSILAQTQLEDESASEVEAEAEETVEDEIEVVGMDSIRDAFDAEPEAESAALENEYEAEFTDHIEETEASEEDILNLAALDGATEEDFAAAETEAEEEVAEAVAFETSEIEEVEAIDEAPEEEARGDNTPQDGQQRVANPEVSSVAARARARAIRVSKPTPTPVPDAPAPAAEVEEPVAEDKPVTPRKITPRRVRKEKVLSAEDEAELLADLAAAEKVDAPEDEAVVSSERHVLPQLSDEEKVDRLMEETDSKFAETEGTRRRSAIAHLKAAVAATVADRKILGGAKPAKDDVADEYRKDLAEVVRPGEAKSDDGEKRPAPLMLVSAQRIDVDEADETPKRKTPLELRDVNEGRTTPMSSASAAHLADSSSFSEFADRVGAKDLPDLLEAAAAYTSYVEGLESFTRPQLMRQVERHSDVKGLTREERLRSFGLLLRQGKIEKVKRGQFKVAESTRFKPDARIAGE</sequence>
<organism evidence="2 3">
    <name type="scientific">Halocynthiibacter halioticoli</name>
    <dbReference type="NCBI Taxonomy" id="2986804"/>
    <lineage>
        <taxon>Bacteria</taxon>
        <taxon>Pseudomonadati</taxon>
        <taxon>Pseudomonadota</taxon>
        <taxon>Alphaproteobacteria</taxon>
        <taxon>Rhodobacterales</taxon>
        <taxon>Paracoccaceae</taxon>
        <taxon>Halocynthiibacter</taxon>
    </lineage>
</organism>
<feature type="region of interest" description="Disordered" evidence="1">
    <location>
        <begin position="81"/>
        <end position="272"/>
    </location>
</feature>
<feature type="region of interest" description="Disordered" evidence="1">
    <location>
        <begin position="527"/>
        <end position="552"/>
    </location>
</feature>
<reference evidence="2" key="1">
    <citation type="submission" date="2022-10" db="EMBL/GenBank/DDBJ databases">
        <authorList>
            <person name="Yue Y."/>
        </authorList>
    </citation>
    <scope>NUCLEOTIDE SEQUENCE</scope>
    <source>
        <strain evidence="2">Z654</strain>
    </source>
</reference>
<evidence type="ECO:0000313" key="2">
    <source>
        <dbReference type="EMBL" id="MCV6823837.1"/>
    </source>
</evidence>
<comment type="caution">
    <text evidence="2">The sequence shown here is derived from an EMBL/GenBank/DDBJ whole genome shotgun (WGS) entry which is preliminary data.</text>
</comment>
<gene>
    <name evidence="2" type="ORF">OH136_04640</name>
</gene>
<proteinExistence type="predicted"/>
<accession>A0AAE3IX39</accession>
<dbReference type="PROSITE" id="PS51257">
    <property type="entry name" value="PROKAR_LIPOPROTEIN"/>
    <property type="match status" value="1"/>
</dbReference>
<feature type="compositionally biased region" description="Basic and acidic residues" evidence="1">
    <location>
        <begin position="82"/>
        <end position="92"/>
    </location>
</feature>
<feature type="region of interest" description="Disordered" evidence="1">
    <location>
        <begin position="395"/>
        <end position="506"/>
    </location>
</feature>
<dbReference type="RefSeq" id="WP_263952669.1">
    <property type="nucleotide sequence ID" value="NZ_JAOYFC010000001.1"/>
</dbReference>
<keyword evidence="3" id="KW-1185">Reference proteome</keyword>
<feature type="compositionally biased region" description="Basic and acidic residues" evidence="1">
    <location>
        <begin position="537"/>
        <end position="552"/>
    </location>
</feature>
<protein>
    <recommendedName>
        <fullName evidence="4">Lipoprotein</fullName>
    </recommendedName>
</protein>
<feature type="compositionally biased region" description="Acidic residues" evidence="1">
    <location>
        <begin position="395"/>
        <end position="408"/>
    </location>
</feature>
<feature type="compositionally biased region" description="Polar residues" evidence="1">
    <location>
        <begin position="436"/>
        <end position="445"/>
    </location>
</feature>
<evidence type="ECO:0000256" key="1">
    <source>
        <dbReference type="SAM" id="MobiDB-lite"/>
    </source>
</evidence>
<feature type="compositionally biased region" description="Low complexity" evidence="1">
    <location>
        <begin position="94"/>
        <end position="117"/>
    </location>
</feature>
<feature type="compositionally biased region" description="Acidic residues" evidence="1">
    <location>
        <begin position="416"/>
        <end position="429"/>
    </location>
</feature>
<name>A0AAE3IX39_9RHOB</name>
<feature type="region of interest" description="Disordered" evidence="1">
    <location>
        <begin position="635"/>
        <end position="674"/>
    </location>
</feature>
<dbReference type="AlphaFoldDB" id="A0AAE3IX39"/>
<feature type="compositionally biased region" description="Low complexity" evidence="1">
    <location>
        <begin position="125"/>
        <end position="140"/>
    </location>
</feature>
<dbReference type="Proteomes" id="UP001208041">
    <property type="component" value="Unassembled WGS sequence"/>
</dbReference>
<evidence type="ECO:0000313" key="3">
    <source>
        <dbReference type="Proteomes" id="UP001208041"/>
    </source>
</evidence>
<evidence type="ECO:0008006" key="4">
    <source>
        <dbReference type="Google" id="ProtNLM"/>
    </source>
</evidence>
<feature type="compositionally biased region" description="Acidic residues" evidence="1">
    <location>
        <begin position="203"/>
        <end position="272"/>
    </location>
</feature>
<dbReference type="EMBL" id="JAOYFC010000001">
    <property type="protein sequence ID" value="MCV6823837.1"/>
    <property type="molecule type" value="Genomic_DNA"/>
</dbReference>
<feature type="compositionally biased region" description="Basic and acidic residues" evidence="1">
    <location>
        <begin position="645"/>
        <end position="660"/>
    </location>
</feature>